<organism evidence="4 5">
    <name type="scientific">Penicillium alfredii</name>
    <dbReference type="NCBI Taxonomy" id="1506179"/>
    <lineage>
        <taxon>Eukaryota</taxon>
        <taxon>Fungi</taxon>
        <taxon>Dikarya</taxon>
        <taxon>Ascomycota</taxon>
        <taxon>Pezizomycotina</taxon>
        <taxon>Eurotiomycetes</taxon>
        <taxon>Eurotiomycetidae</taxon>
        <taxon>Eurotiales</taxon>
        <taxon>Aspergillaceae</taxon>
        <taxon>Penicillium</taxon>
    </lineage>
</organism>
<proteinExistence type="predicted"/>
<dbReference type="EMBL" id="JAPMSZ010000007">
    <property type="protein sequence ID" value="KAJ5095856.1"/>
    <property type="molecule type" value="Genomic_DNA"/>
</dbReference>
<evidence type="ECO:0000256" key="2">
    <source>
        <dbReference type="ARBA" id="ARBA00022737"/>
    </source>
</evidence>
<dbReference type="RefSeq" id="XP_056511407.1">
    <property type="nucleotide sequence ID" value="XM_056655794.1"/>
</dbReference>
<dbReference type="Pfam" id="PF00400">
    <property type="entry name" value="WD40"/>
    <property type="match status" value="3"/>
</dbReference>
<dbReference type="PANTHER" id="PTHR44019:SF8">
    <property type="entry name" value="POC1 CENTRIOLAR PROTEIN HOMOLOG"/>
    <property type="match status" value="1"/>
</dbReference>
<accession>A0A9W9F922</accession>
<dbReference type="SUPFAM" id="SSF82171">
    <property type="entry name" value="DPP6 N-terminal domain-like"/>
    <property type="match status" value="1"/>
</dbReference>
<dbReference type="OrthoDB" id="538223at2759"/>
<gene>
    <name evidence="4" type="ORF">NUU61_005212</name>
</gene>
<evidence type="ECO:0000313" key="5">
    <source>
        <dbReference type="Proteomes" id="UP001141434"/>
    </source>
</evidence>
<keyword evidence="2" id="KW-0677">Repeat</keyword>
<dbReference type="SMART" id="SM00320">
    <property type="entry name" value="WD40"/>
    <property type="match status" value="2"/>
</dbReference>
<evidence type="ECO:0008006" key="6">
    <source>
        <dbReference type="Google" id="ProtNLM"/>
    </source>
</evidence>
<dbReference type="InterPro" id="IPR001680">
    <property type="entry name" value="WD40_rpt"/>
</dbReference>
<evidence type="ECO:0000313" key="4">
    <source>
        <dbReference type="EMBL" id="KAJ5095856.1"/>
    </source>
</evidence>
<sequence>MPAQPVPAEPSPERTPRYNVVCSPDGKIIASAHSGPVVKLWDVATRSHLRDLSVAYDGKQASDVVFSSDGKYIASAHASGNVYLFDAAGTQVNRCAFSPDSKELAYRTQDGQVKTWDMNTLTLDHAPSGQKDEL</sequence>
<reference evidence="4" key="2">
    <citation type="journal article" date="2023" name="IMA Fungus">
        <title>Comparative genomic study of the Penicillium genus elucidates a diverse pangenome and 15 lateral gene transfer events.</title>
        <authorList>
            <person name="Petersen C."/>
            <person name="Sorensen T."/>
            <person name="Nielsen M.R."/>
            <person name="Sondergaard T.E."/>
            <person name="Sorensen J.L."/>
            <person name="Fitzpatrick D.A."/>
            <person name="Frisvad J.C."/>
            <person name="Nielsen K.L."/>
        </authorList>
    </citation>
    <scope>NUCLEOTIDE SEQUENCE</scope>
    <source>
        <strain evidence="4">IBT 34128</strain>
    </source>
</reference>
<feature type="repeat" description="WD" evidence="3">
    <location>
        <begin position="85"/>
        <end position="120"/>
    </location>
</feature>
<evidence type="ECO:0000256" key="3">
    <source>
        <dbReference type="PROSITE-ProRule" id="PRU00221"/>
    </source>
</evidence>
<protein>
    <recommendedName>
        <fullName evidence="6">Anaphase-promoting complex subunit 4 WD40 domain-containing protein</fullName>
    </recommendedName>
</protein>
<dbReference type="InterPro" id="IPR015943">
    <property type="entry name" value="WD40/YVTN_repeat-like_dom_sf"/>
</dbReference>
<evidence type="ECO:0000256" key="1">
    <source>
        <dbReference type="ARBA" id="ARBA00022574"/>
    </source>
</evidence>
<reference evidence="4" key="1">
    <citation type="submission" date="2022-11" db="EMBL/GenBank/DDBJ databases">
        <authorList>
            <person name="Petersen C."/>
        </authorList>
    </citation>
    <scope>NUCLEOTIDE SEQUENCE</scope>
    <source>
        <strain evidence="4">IBT 34128</strain>
    </source>
</reference>
<dbReference type="Proteomes" id="UP001141434">
    <property type="component" value="Unassembled WGS sequence"/>
</dbReference>
<dbReference type="PROSITE" id="PS50082">
    <property type="entry name" value="WD_REPEATS_2"/>
    <property type="match status" value="1"/>
</dbReference>
<dbReference type="Gene3D" id="2.130.10.10">
    <property type="entry name" value="YVTN repeat-like/Quinoprotein amine dehydrogenase"/>
    <property type="match status" value="1"/>
</dbReference>
<dbReference type="InterPro" id="IPR050505">
    <property type="entry name" value="WDR55/POC1"/>
</dbReference>
<name>A0A9W9F922_9EURO</name>
<dbReference type="GeneID" id="81394962"/>
<comment type="caution">
    <text evidence="4">The sequence shown here is derived from an EMBL/GenBank/DDBJ whole genome shotgun (WGS) entry which is preliminary data.</text>
</comment>
<keyword evidence="5" id="KW-1185">Reference proteome</keyword>
<keyword evidence="1 3" id="KW-0853">WD repeat</keyword>
<dbReference type="PANTHER" id="PTHR44019">
    <property type="entry name" value="WD REPEAT-CONTAINING PROTEIN 55"/>
    <property type="match status" value="1"/>
</dbReference>
<dbReference type="AlphaFoldDB" id="A0A9W9F922"/>